<sequence length="331" mass="38460">MELVENIKINFLCGISVKNINFGQLLNNLSWEDQEILIQETILNDRNVKYPLKRDYQIAFIKHIIKELENGSEEVHDKFYECLSMIINATDNDFSFKHYKINKNNFISVKEANSYIRDGTTGLKVWEASITLTNFIIQNKEYFRDKSIIELGSGCSGLVGLSLLKLCDCKQIFLSDCHESVMNTLQENLLLNLRDEKLEKYESSVLVKERIYVNNKTEIGILNIPWENAEEMSEELSKICQPDIILAADIIYDSSIFNALLNCLNVLFKNFSNIEFILSQTIRNNETFEEFTKILRKNKFQIEDIETNDLEKNIPCSSDASLIKMFRIRKV</sequence>
<keyword evidence="2" id="KW-1185">Reference proteome</keyword>
<dbReference type="PANTHER" id="PTHR14614">
    <property type="entry name" value="HEPATOCELLULAR CARCINOMA-ASSOCIATED ANTIGEN"/>
    <property type="match status" value="1"/>
</dbReference>
<dbReference type="InterPro" id="IPR029063">
    <property type="entry name" value="SAM-dependent_MTases_sf"/>
</dbReference>
<reference evidence="1" key="1">
    <citation type="submission" date="2021-03" db="EMBL/GenBank/DDBJ databases">
        <title>Chromosome level genome of the anhydrobiotic midge Polypedilum vanderplanki.</title>
        <authorList>
            <person name="Yoshida Y."/>
            <person name="Kikawada T."/>
            <person name="Gusev O."/>
        </authorList>
    </citation>
    <scope>NUCLEOTIDE SEQUENCE</scope>
    <source>
        <strain evidence="1">NIAS01</strain>
        <tissue evidence="1">Whole body or cell culture</tissue>
    </source>
</reference>
<dbReference type="EMBL" id="JADBJN010000003">
    <property type="protein sequence ID" value="KAG5670606.1"/>
    <property type="molecule type" value="Genomic_DNA"/>
</dbReference>
<dbReference type="Pfam" id="PF10294">
    <property type="entry name" value="Methyltransf_16"/>
    <property type="match status" value="1"/>
</dbReference>
<organism evidence="1 2">
    <name type="scientific">Polypedilum vanderplanki</name>
    <name type="common">Sleeping chironomid midge</name>
    <dbReference type="NCBI Taxonomy" id="319348"/>
    <lineage>
        <taxon>Eukaryota</taxon>
        <taxon>Metazoa</taxon>
        <taxon>Ecdysozoa</taxon>
        <taxon>Arthropoda</taxon>
        <taxon>Hexapoda</taxon>
        <taxon>Insecta</taxon>
        <taxon>Pterygota</taxon>
        <taxon>Neoptera</taxon>
        <taxon>Endopterygota</taxon>
        <taxon>Diptera</taxon>
        <taxon>Nematocera</taxon>
        <taxon>Chironomoidea</taxon>
        <taxon>Chironomidae</taxon>
        <taxon>Chironominae</taxon>
        <taxon>Polypedilum</taxon>
        <taxon>Polypedilum</taxon>
    </lineage>
</organism>
<gene>
    <name evidence="1" type="ORF">PVAND_000856</name>
</gene>
<dbReference type="PANTHER" id="PTHR14614:SF130">
    <property type="entry name" value="PROTEIN-LYSINE N-METHYLTRANSFERASE EEF2KMT"/>
    <property type="match status" value="1"/>
</dbReference>
<dbReference type="Gene3D" id="3.40.50.150">
    <property type="entry name" value="Vaccinia Virus protein VP39"/>
    <property type="match status" value="1"/>
</dbReference>
<dbReference type="AlphaFoldDB" id="A0A9J6BMI1"/>
<proteinExistence type="predicted"/>
<dbReference type="InterPro" id="IPR019410">
    <property type="entry name" value="Methyltransf_16"/>
</dbReference>
<accession>A0A9J6BMI1</accession>
<protein>
    <recommendedName>
        <fullName evidence="3">FAM86 N-terminal domain-containing protein</fullName>
    </recommendedName>
</protein>
<dbReference type="GO" id="GO:0032991">
    <property type="term" value="C:protein-containing complex"/>
    <property type="evidence" value="ECO:0007669"/>
    <property type="project" value="TreeGrafter"/>
</dbReference>
<evidence type="ECO:0000313" key="1">
    <source>
        <dbReference type="EMBL" id="KAG5670606.1"/>
    </source>
</evidence>
<name>A0A9J6BMI1_POLVA</name>
<evidence type="ECO:0000313" key="2">
    <source>
        <dbReference type="Proteomes" id="UP001107558"/>
    </source>
</evidence>
<comment type="caution">
    <text evidence="1">The sequence shown here is derived from an EMBL/GenBank/DDBJ whole genome shotgun (WGS) entry which is preliminary data.</text>
</comment>
<dbReference type="OrthoDB" id="194386at2759"/>
<dbReference type="Proteomes" id="UP001107558">
    <property type="component" value="Chromosome 3"/>
</dbReference>
<dbReference type="SUPFAM" id="SSF53335">
    <property type="entry name" value="S-adenosyl-L-methionine-dependent methyltransferases"/>
    <property type="match status" value="1"/>
</dbReference>
<evidence type="ECO:0008006" key="3">
    <source>
        <dbReference type="Google" id="ProtNLM"/>
    </source>
</evidence>